<dbReference type="PIRSF" id="PIRSF011312">
    <property type="entry name" value="Cell_cycle_HUS1"/>
    <property type="match status" value="1"/>
</dbReference>
<proteinExistence type="inferred from homology"/>
<evidence type="ECO:0000313" key="7">
    <source>
        <dbReference type="Proteomes" id="UP000307440"/>
    </source>
</evidence>
<dbReference type="GO" id="GO:0005730">
    <property type="term" value="C:nucleolus"/>
    <property type="evidence" value="ECO:0007669"/>
    <property type="project" value="InterPro"/>
</dbReference>
<dbReference type="Proteomes" id="UP000307440">
    <property type="component" value="Unassembled WGS sequence"/>
</dbReference>
<gene>
    <name evidence="6" type="ORF">FA15DRAFT_674714</name>
</gene>
<dbReference type="Gene3D" id="3.70.10.10">
    <property type="match status" value="1"/>
</dbReference>
<evidence type="ECO:0000256" key="3">
    <source>
        <dbReference type="ARBA" id="ARBA00023242"/>
    </source>
</evidence>
<evidence type="ECO:0000256" key="4">
    <source>
        <dbReference type="PIRNR" id="PIRNR011312"/>
    </source>
</evidence>
<feature type="region of interest" description="Disordered" evidence="5">
    <location>
        <begin position="201"/>
        <end position="223"/>
    </location>
</feature>
<dbReference type="GO" id="GO:0033314">
    <property type="term" value="P:mitotic DNA replication checkpoint signaling"/>
    <property type="evidence" value="ECO:0007669"/>
    <property type="project" value="TreeGrafter"/>
</dbReference>
<dbReference type="Pfam" id="PF04005">
    <property type="entry name" value="Hus1"/>
    <property type="match status" value="1"/>
</dbReference>
<sequence length="284" mass="31044">MKLTETNMQIICNSDTNEGGIQVWSHIKVPSLFTNYQIQSNSNNEIALILSSDALLGALKSASANPAAGVNIGTGGQNGAAPAAVSSFETEEVVMKLAKKNSIAMLSFEVYGMTRAGRTIRVSHDVKVDVMRTADVAKLSEPMCPEPDVTVLLPPLHKIRIVVERLRPMSNILAIRGNNNGGLQLAINTEGVKVETEWRNCTNPQMRDPNNEEEDPEEKDPDQKYTVHISIRSFLKFLNVHSVSSTTIACICHHHCLILYVYIGEVADAGGVLTFYIPAIIDDD</sequence>
<dbReference type="PANTHER" id="PTHR12900">
    <property type="entry name" value="MITOTIC AND DNA DAMAGE CHECKPOINT PROTEIN HUS1"/>
    <property type="match status" value="1"/>
</dbReference>
<dbReference type="GO" id="GO:0031573">
    <property type="term" value="P:mitotic intra-S DNA damage checkpoint signaling"/>
    <property type="evidence" value="ECO:0007669"/>
    <property type="project" value="TreeGrafter"/>
</dbReference>
<keyword evidence="7" id="KW-1185">Reference proteome</keyword>
<dbReference type="GO" id="GO:0000724">
    <property type="term" value="P:double-strand break repair via homologous recombination"/>
    <property type="evidence" value="ECO:0007669"/>
    <property type="project" value="TreeGrafter"/>
</dbReference>
<dbReference type="GO" id="GO:0044778">
    <property type="term" value="P:meiotic DNA integrity checkpoint signaling"/>
    <property type="evidence" value="ECO:0007669"/>
    <property type="project" value="TreeGrafter"/>
</dbReference>
<comment type="subcellular location">
    <subcellularLocation>
        <location evidence="1">Nucleus</location>
    </subcellularLocation>
</comment>
<evidence type="ECO:0000256" key="2">
    <source>
        <dbReference type="ARBA" id="ARBA00005563"/>
    </source>
</evidence>
<dbReference type="InterPro" id="IPR007150">
    <property type="entry name" value="HUS1/Mec3"/>
</dbReference>
<accession>A0A5C3KGA1</accession>
<dbReference type="EMBL" id="ML210359">
    <property type="protein sequence ID" value="TFK19121.1"/>
    <property type="molecule type" value="Genomic_DNA"/>
</dbReference>
<evidence type="ECO:0000256" key="1">
    <source>
        <dbReference type="ARBA" id="ARBA00004123"/>
    </source>
</evidence>
<organism evidence="6 7">
    <name type="scientific">Coprinopsis marcescibilis</name>
    <name type="common">Agaric fungus</name>
    <name type="synonym">Psathyrella marcescibilis</name>
    <dbReference type="NCBI Taxonomy" id="230819"/>
    <lineage>
        <taxon>Eukaryota</taxon>
        <taxon>Fungi</taxon>
        <taxon>Dikarya</taxon>
        <taxon>Basidiomycota</taxon>
        <taxon>Agaricomycotina</taxon>
        <taxon>Agaricomycetes</taxon>
        <taxon>Agaricomycetidae</taxon>
        <taxon>Agaricales</taxon>
        <taxon>Agaricineae</taxon>
        <taxon>Psathyrellaceae</taxon>
        <taxon>Coprinopsis</taxon>
    </lineage>
</organism>
<name>A0A5C3KGA1_COPMA</name>
<evidence type="ECO:0000256" key="5">
    <source>
        <dbReference type="SAM" id="MobiDB-lite"/>
    </source>
</evidence>
<feature type="compositionally biased region" description="Acidic residues" evidence="5">
    <location>
        <begin position="211"/>
        <end position="220"/>
    </location>
</feature>
<keyword evidence="3" id="KW-0539">Nucleus</keyword>
<dbReference type="GO" id="GO:0035861">
    <property type="term" value="C:site of double-strand break"/>
    <property type="evidence" value="ECO:0007669"/>
    <property type="project" value="TreeGrafter"/>
</dbReference>
<dbReference type="OrthoDB" id="337750at2759"/>
<dbReference type="STRING" id="230819.A0A5C3KGA1"/>
<dbReference type="InterPro" id="IPR016580">
    <property type="entry name" value="HUS1"/>
</dbReference>
<dbReference type="GO" id="GO:0000723">
    <property type="term" value="P:telomere maintenance"/>
    <property type="evidence" value="ECO:0007669"/>
    <property type="project" value="TreeGrafter"/>
</dbReference>
<protein>
    <recommendedName>
        <fullName evidence="4">Checkpoint protein</fullName>
    </recommendedName>
</protein>
<comment type="similarity">
    <text evidence="2 4">Belongs to the HUS1 family.</text>
</comment>
<dbReference type="AlphaFoldDB" id="A0A5C3KGA1"/>
<dbReference type="GO" id="GO:0006289">
    <property type="term" value="P:nucleotide-excision repair"/>
    <property type="evidence" value="ECO:0007669"/>
    <property type="project" value="TreeGrafter"/>
</dbReference>
<reference evidence="6 7" key="1">
    <citation type="journal article" date="2019" name="Nat. Ecol. Evol.">
        <title>Megaphylogeny resolves global patterns of mushroom evolution.</title>
        <authorList>
            <person name="Varga T."/>
            <person name="Krizsan K."/>
            <person name="Foldi C."/>
            <person name="Dima B."/>
            <person name="Sanchez-Garcia M."/>
            <person name="Sanchez-Ramirez S."/>
            <person name="Szollosi G.J."/>
            <person name="Szarkandi J.G."/>
            <person name="Papp V."/>
            <person name="Albert L."/>
            <person name="Andreopoulos W."/>
            <person name="Angelini C."/>
            <person name="Antonin V."/>
            <person name="Barry K.W."/>
            <person name="Bougher N.L."/>
            <person name="Buchanan P."/>
            <person name="Buyck B."/>
            <person name="Bense V."/>
            <person name="Catcheside P."/>
            <person name="Chovatia M."/>
            <person name="Cooper J."/>
            <person name="Damon W."/>
            <person name="Desjardin D."/>
            <person name="Finy P."/>
            <person name="Geml J."/>
            <person name="Haridas S."/>
            <person name="Hughes K."/>
            <person name="Justo A."/>
            <person name="Karasinski D."/>
            <person name="Kautmanova I."/>
            <person name="Kiss B."/>
            <person name="Kocsube S."/>
            <person name="Kotiranta H."/>
            <person name="LaButti K.M."/>
            <person name="Lechner B.E."/>
            <person name="Liimatainen K."/>
            <person name="Lipzen A."/>
            <person name="Lukacs Z."/>
            <person name="Mihaltcheva S."/>
            <person name="Morgado L.N."/>
            <person name="Niskanen T."/>
            <person name="Noordeloos M.E."/>
            <person name="Ohm R.A."/>
            <person name="Ortiz-Santana B."/>
            <person name="Ovrebo C."/>
            <person name="Racz N."/>
            <person name="Riley R."/>
            <person name="Savchenko A."/>
            <person name="Shiryaev A."/>
            <person name="Soop K."/>
            <person name="Spirin V."/>
            <person name="Szebenyi C."/>
            <person name="Tomsovsky M."/>
            <person name="Tulloss R.E."/>
            <person name="Uehling J."/>
            <person name="Grigoriev I.V."/>
            <person name="Vagvolgyi C."/>
            <person name="Papp T."/>
            <person name="Martin F.M."/>
            <person name="Miettinen O."/>
            <person name="Hibbett D.S."/>
            <person name="Nagy L.G."/>
        </authorList>
    </citation>
    <scope>NUCLEOTIDE SEQUENCE [LARGE SCALE GENOMIC DNA]</scope>
    <source>
        <strain evidence="6 7">CBS 121175</strain>
    </source>
</reference>
<evidence type="ECO:0000313" key="6">
    <source>
        <dbReference type="EMBL" id="TFK19121.1"/>
    </source>
</evidence>
<dbReference type="GO" id="GO:0030896">
    <property type="term" value="C:checkpoint clamp complex"/>
    <property type="evidence" value="ECO:0007669"/>
    <property type="project" value="InterPro"/>
</dbReference>
<dbReference type="PANTHER" id="PTHR12900:SF0">
    <property type="entry name" value="CHECKPOINT PROTEIN"/>
    <property type="match status" value="1"/>
</dbReference>